<feature type="non-terminal residue" evidence="1">
    <location>
        <position position="1"/>
    </location>
</feature>
<proteinExistence type="predicted"/>
<organism evidence="1">
    <name type="scientific">marine sediment metagenome</name>
    <dbReference type="NCBI Taxonomy" id="412755"/>
    <lineage>
        <taxon>unclassified sequences</taxon>
        <taxon>metagenomes</taxon>
        <taxon>ecological metagenomes</taxon>
    </lineage>
</organism>
<evidence type="ECO:0000313" key="1">
    <source>
        <dbReference type="EMBL" id="KKL45353.1"/>
    </source>
</evidence>
<name>A0A0F9C7K0_9ZZZZ</name>
<accession>A0A0F9C7K0</accession>
<dbReference type="AlphaFoldDB" id="A0A0F9C7K0"/>
<comment type="caution">
    <text evidence="1">The sequence shown here is derived from an EMBL/GenBank/DDBJ whole genome shotgun (WGS) entry which is preliminary data.</text>
</comment>
<protein>
    <submittedName>
        <fullName evidence="1">Uncharacterized protein</fullName>
    </submittedName>
</protein>
<gene>
    <name evidence="1" type="ORF">LCGC14_2356570</name>
</gene>
<sequence>TTKIKHLELADYRTGRNADKNYTFAECGSRLKDLTQATTNVAEVTCKVCRKRA</sequence>
<dbReference type="EMBL" id="LAZR01034419">
    <property type="protein sequence ID" value="KKL45353.1"/>
    <property type="molecule type" value="Genomic_DNA"/>
</dbReference>
<reference evidence="1" key="1">
    <citation type="journal article" date="2015" name="Nature">
        <title>Complex archaea that bridge the gap between prokaryotes and eukaryotes.</title>
        <authorList>
            <person name="Spang A."/>
            <person name="Saw J.H."/>
            <person name="Jorgensen S.L."/>
            <person name="Zaremba-Niedzwiedzka K."/>
            <person name="Martijn J."/>
            <person name="Lind A.E."/>
            <person name="van Eijk R."/>
            <person name="Schleper C."/>
            <person name="Guy L."/>
            <person name="Ettema T.J."/>
        </authorList>
    </citation>
    <scope>NUCLEOTIDE SEQUENCE</scope>
</reference>